<dbReference type="RefSeq" id="WP_228085376.1">
    <property type="nucleotide sequence ID" value="NZ_JACVHL010000002.1"/>
</dbReference>
<protein>
    <recommendedName>
        <fullName evidence="4">DUF3150 domain-containing protein</fullName>
    </recommendedName>
</protein>
<dbReference type="Proteomes" id="UP000726777">
    <property type="component" value="Unassembled WGS sequence"/>
</dbReference>
<evidence type="ECO:0000313" key="3">
    <source>
        <dbReference type="Proteomes" id="UP000726777"/>
    </source>
</evidence>
<evidence type="ECO:0008006" key="4">
    <source>
        <dbReference type="Google" id="ProtNLM"/>
    </source>
</evidence>
<evidence type="ECO:0000256" key="1">
    <source>
        <dbReference type="SAM" id="MobiDB-lite"/>
    </source>
</evidence>
<name>A0A9Q3UBE5_VIBPH</name>
<feature type="region of interest" description="Disordered" evidence="1">
    <location>
        <begin position="397"/>
        <end position="420"/>
    </location>
</feature>
<evidence type="ECO:0000313" key="2">
    <source>
        <dbReference type="EMBL" id="MCC3803725.1"/>
    </source>
</evidence>
<dbReference type="Pfam" id="PF11348">
    <property type="entry name" value="DUF3150"/>
    <property type="match status" value="1"/>
</dbReference>
<organism evidence="2 3">
    <name type="scientific">Vibrio parahaemolyticus</name>
    <dbReference type="NCBI Taxonomy" id="670"/>
    <lineage>
        <taxon>Bacteria</taxon>
        <taxon>Pseudomonadati</taxon>
        <taxon>Pseudomonadota</taxon>
        <taxon>Gammaproteobacteria</taxon>
        <taxon>Vibrionales</taxon>
        <taxon>Vibrionaceae</taxon>
        <taxon>Vibrio</taxon>
    </lineage>
</organism>
<dbReference type="EMBL" id="JACVHL010000002">
    <property type="protein sequence ID" value="MCC3803725.1"/>
    <property type="molecule type" value="Genomic_DNA"/>
</dbReference>
<dbReference type="InterPro" id="IPR021496">
    <property type="entry name" value="DUF3150"/>
</dbReference>
<sequence length="543" mass="61074">MASINTKSNQPKETTVSKAVQNTLDSTKGREGLFVIIPVTVSSPATHRTVKTLKQTTSCGEDVTSNRKVHNATVEMFDPKSISFTVRYRDQMKALLREEGFNLGNGLYLVSEAKVDKLYRKIISCMKKYNADVEDFLTNYPKLIQQQMLLNPKLREEIKKHHPSEAELRRSFRFRVGAPQAVQVHSCVSNVKEIFKEEGVSTNLATGMMEPIIESICTDLKHFWNYNLRNIRRAMEEPQYRESFSNVSNKKSGMKGIFLTLLQNMRAKVQEAEALEPRLSKVTGEFNKLIDSIPDKNMITESGMYSNYDVSVRVNEFATRMSEPEYIQYLVNSEMDASKTADDVKAVTEMAEKIRMEAEQTETREVTLTDLVCEAELQSKAAIEGKTEETQLMSETDNLASEVEESNTVEQSAHESKPLASTTITVDESTDAALSATEESHELSMAELFANVGVDSFVDSQENIPTAESDTYNIANGEELVTIETSPVDFDANSVTIDDYSSELTQAEQPQKRVEEEIIEPELQTTERLSQVVNLDDLFQGLC</sequence>
<comment type="caution">
    <text evidence="2">The sequence shown here is derived from an EMBL/GenBank/DDBJ whole genome shotgun (WGS) entry which is preliminary data.</text>
</comment>
<gene>
    <name evidence="2" type="ORF">IB292_01625</name>
</gene>
<reference evidence="2" key="1">
    <citation type="submission" date="2020-09" db="EMBL/GenBank/DDBJ databases">
        <title>Genome sequence of Vibrio parahaemolyticus isolates.</title>
        <authorList>
            <person name="Hammerl J.A."/>
            <person name="Strauch E."/>
        </authorList>
    </citation>
    <scope>NUCLEOTIDE SEQUENCE</scope>
    <source>
        <strain evidence="2">17-VB00146</strain>
    </source>
</reference>
<dbReference type="AlphaFoldDB" id="A0A9Q3UBE5"/>
<proteinExistence type="predicted"/>
<accession>A0A9Q3UBE5</accession>